<proteinExistence type="predicted"/>
<accession>A0A9W8EH53</accession>
<dbReference type="PANTHER" id="PTHR13363:SF5">
    <property type="entry name" value="E3 UBIQUITIN-PROTEIN LIGASE RNF123"/>
    <property type="match status" value="1"/>
</dbReference>
<gene>
    <name evidence="6" type="ORF">H4R26_005460</name>
</gene>
<protein>
    <recommendedName>
        <fullName evidence="5">B30.2/SPRY domain-containing protein</fullName>
    </recommendedName>
</protein>
<dbReference type="OrthoDB" id="2967263at2759"/>
<dbReference type="InterPro" id="IPR003877">
    <property type="entry name" value="SPRY_dom"/>
</dbReference>
<organism evidence="6 7">
    <name type="scientific">Coemansia thaxteri</name>
    <dbReference type="NCBI Taxonomy" id="2663907"/>
    <lineage>
        <taxon>Eukaryota</taxon>
        <taxon>Fungi</taxon>
        <taxon>Fungi incertae sedis</taxon>
        <taxon>Zoopagomycota</taxon>
        <taxon>Kickxellomycotina</taxon>
        <taxon>Kickxellomycetes</taxon>
        <taxon>Kickxellales</taxon>
        <taxon>Kickxellaceae</taxon>
        <taxon>Coemansia</taxon>
    </lineage>
</organism>
<feature type="region of interest" description="Disordered" evidence="4">
    <location>
        <begin position="384"/>
        <end position="406"/>
    </location>
</feature>
<dbReference type="EMBL" id="JANBQF010000969">
    <property type="protein sequence ID" value="KAJ1998434.1"/>
    <property type="molecule type" value="Genomic_DNA"/>
</dbReference>
<feature type="domain" description="B30.2/SPRY" evidence="5">
    <location>
        <begin position="413"/>
        <end position="614"/>
    </location>
</feature>
<evidence type="ECO:0000256" key="4">
    <source>
        <dbReference type="SAM" id="MobiDB-lite"/>
    </source>
</evidence>
<feature type="non-terminal residue" evidence="6">
    <location>
        <position position="623"/>
    </location>
</feature>
<dbReference type="Pfam" id="PF00622">
    <property type="entry name" value="SPRY"/>
    <property type="match status" value="1"/>
</dbReference>
<dbReference type="SUPFAM" id="SSF49899">
    <property type="entry name" value="Concanavalin A-like lectins/glucanases"/>
    <property type="match status" value="1"/>
</dbReference>
<dbReference type="GO" id="GO:0008270">
    <property type="term" value="F:zinc ion binding"/>
    <property type="evidence" value="ECO:0007669"/>
    <property type="project" value="UniProtKB-KW"/>
</dbReference>
<evidence type="ECO:0000256" key="2">
    <source>
        <dbReference type="ARBA" id="ARBA00022771"/>
    </source>
</evidence>
<sequence length="623" mass="67958">MCLLAQASAYIVLVLDFGNTMHDYIADADSTREELKRPPVLRCSLSEWARSAVNCFIATYYRHSTDDAHYQAAVEDGARVKRNALPVSAGSDAATHDIDPGCRAWQDSTTIRLDRTADRWTGTASADGAVHDQPKSDGHDDDATTAALLEFTGDMRDPKLRCTMPILRAVLGSLADSLEPGLMVQAPCVTRRLIWLVRILHHEFPSLRAVTMRLLSVVDIKSLNESDAAGVVHMACSFLADTMTSARGLVIDVDRRDACKSIAKLASMVEQVTGISISVAEKQPSTIDEESSVNRSQAQTSSDKNGEESAAAAADAATFKCRVWHAALLDVGLSSECDRSPSEYYERYPEQDPGTMALAGWFHARFAVDRLVAGWKTCIEHVSSSGSRRRSNRPQSPFPATIFSDPSVDADGDASAAVSRPPHSLLVSPPTVMYYNNAPYFPAFVALADGCTVWNSSWKFESARMRTGIDGRLGGVYRFQVQLLTSGLLQIGWCTDRCSFYPESGEGVGDDFESVAYDGYRQRKWHGTAEEKAYGEKWRAGDVIAAELDLDNDRVVFYRNGVSLGLAFGTNDQGTIEGGECGFKGLARDRTWYPAFSLASEQGLVFLGSGSSAEQPLLRRSGD</sequence>
<dbReference type="Proteomes" id="UP001150907">
    <property type="component" value="Unassembled WGS sequence"/>
</dbReference>
<dbReference type="InterPro" id="IPR043136">
    <property type="entry name" value="B30.2/SPRY_sf"/>
</dbReference>
<keyword evidence="1" id="KW-0479">Metal-binding</keyword>
<evidence type="ECO:0000256" key="3">
    <source>
        <dbReference type="ARBA" id="ARBA00022833"/>
    </source>
</evidence>
<feature type="region of interest" description="Disordered" evidence="4">
    <location>
        <begin position="286"/>
        <end position="309"/>
    </location>
</feature>
<dbReference type="GO" id="GO:0004842">
    <property type="term" value="F:ubiquitin-protein transferase activity"/>
    <property type="evidence" value="ECO:0007669"/>
    <property type="project" value="InterPro"/>
</dbReference>
<evidence type="ECO:0000259" key="5">
    <source>
        <dbReference type="PROSITE" id="PS50188"/>
    </source>
</evidence>
<keyword evidence="7" id="KW-1185">Reference proteome</keyword>
<comment type="caution">
    <text evidence="6">The sequence shown here is derived from an EMBL/GenBank/DDBJ whole genome shotgun (WGS) entry which is preliminary data.</text>
</comment>
<dbReference type="PROSITE" id="PS50188">
    <property type="entry name" value="B302_SPRY"/>
    <property type="match status" value="1"/>
</dbReference>
<keyword evidence="3" id="KW-0862">Zinc</keyword>
<dbReference type="GO" id="GO:0051603">
    <property type="term" value="P:proteolysis involved in protein catabolic process"/>
    <property type="evidence" value="ECO:0007669"/>
    <property type="project" value="TreeGrafter"/>
</dbReference>
<keyword evidence="2" id="KW-0863">Zinc-finger</keyword>
<evidence type="ECO:0000313" key="7">
    <source>
        <dbReference type="Proteomes" id="UP001150907"/>
    </source>
</evidence>
<dbReference type="Gene3D" id="2.60.120.920">
    <property type="match status" value="1"/>
</dbReference>
<dbReference type="AlphaFoldDB" id="A0A9W8EH53"/>
<evidence type="ECO:0000256" key="1">
    <source>
        <dbReference type="ARBA" id="ARBA00022723"/>
    </source>
</evidence>
<dbReference type="InterPro" id="IPR045129">
    <property type="entry name" value="RNF123/RKP/RSPRY1"/>
</dbReference>
<dbReference type="InterPro" id="IPR001870">
    <property type="entry name" value="B30.2/SPRY"/>
</dbReference>
<feature type="compositionally biased region" description="Polar residues" evidence="4">
    <location>
        <begin position="293"/>
        <end position="303"/>
    </location>
</feature>
<reference evidence="6" key="1">
    <citation type="submission" date="2022-07" db="EMBL/GenBank/DDBJ databases">
        <title>Phylogenomic reconstructions and comparative analyses of Kickxellomycotina fungi.</title>
        <authorList>
            <person name="Reynolds N.K."/>
            <person name="Stajich J.E."/>
            <person name="Barry K."/>
            <person name="Grigoriev I.V."/>
            <person name="Crous P."/>
            <person name="Smith M.E."/>
        </authorList>
    </citation>
    <scope>NUCLEOTIDE SEQUENCE</scope>
    <source>
        <strain evidence="6">IMI 214461</strain>
    </source>
</reference>
<dbReference type="GO" id="GO:0005737">
    <property type="term" value="C:cytoplasm"/>
    <property type="evidence" value="ECO:0007669"/>
    <property type="project" value="TreeGrafter"/>
</dbReference>
<dbReference type="InterPro" id="IPR013320">
    <property type="entry name" value="ConA-like_dom_sf"/>
</dbReference>
<dbReference type="SMART" id="SM00449">
    <property type="entry name" value="SPRY"/>
    <property type="match status" value="1"/>
</dbReference>
<name>A0A9W8EH53_9FUNG</name>
<dbReference type="PANTHER" id="PTHR13363">
    <property type="entry name" value="RING FINGER AND SRY DOMAIN-CONTAINING"/>
    <property type="match status" value="1"/>
</dbReference>
<evidence type="ECO:0000313" key="6">
    <source>
        <dbReference type="EMBL" id="KAJ1998434.1"/>
    </source>
</evidence>